<evidence type="ECO:0000256" key="6">
    <source>
        <dbReference type="ARBA" id="ARBA00022741"/>
    </source>
</evidence>
<evidence type="ECO:0000256" key="3">
    <source>
        <dbReference type="ARBA" id="ARBA00014919"/>
    </source>
</evidence>
<evidence type="ECO:0000256" key="9">
    <source>
        <dbReference type="ARBA" id="ARBA00023134"/>
    </source>
</evidence>
<dbReference type="InterPro" id="IPR027417">
    <property type="entry name" value="P-loop_NTPase"/>
</dbReference>
<dbReference type="Pfam" id="PF00448">
    <property type="entry name" value="SRP54"/>
    <property type="match status" value="1"/>
</dbReference>
<dbReference type="GO" id="GO:0005047">
    <property type="term" value="F:signal recognition particle binding"/>
    <property type="evidence" value="ECO:0007669"/>
    <property type="project" value="TreeGrafter"/>
</dbReference>
<evidence type="ECO:0000313" key="16">
    <source>
        <dbReference type="EMBL" id="ODS23702.1"/>
    </source>
</evidence>
<evidence type="ECO:0000313" key="17">
    <source>
        <dbReference type="Proteomes" id="UP000242502"/>
    </source>
</evidence>
<evidence type="ECO:0000259" key="14">
    <source>
        <dbReference type="SMART" id="SM00382"/>
    </source>
</evidence>
<feature type="domain" description="AAA+ ATPase" evidence="14">
    <location>
        <begin position="19"/>
        <end position="188"/>
    </location>
</feature>
<comment type="similarity">
    <text evidence="2">Belongs to the GTP-binding SRP family.</text>
</comment>
<name>A0A1D2QQ58_9GAMM</name>
<dbReference type="AlphaFoldDB" id="A0A1D2QQ58"/>
<evidence type="ECO:0000256" key="1">
    <source>
        <dbReference type="ARBA" id="ARBA00004413"/>
    </source>
</evidence>
<evidence type="ECO:0000256" key="10">
    <source>
        <dbReference type="ARBA" id="ARBA00023136"/>
    </source>
</evidence>
<dbReference type="InterPro" id="IPR000897">
    <property type="entry name" value="SRP54_GTPase_dom"/>
</dbReference>
<dbReference type="InterPro" id="IPR047040">
    <property type="entry name" value="FlhF__GTPase_dom"/>
</dbReference>
<organism evidence="16 17">
    <name type="scientific">Candidatus Endobugula sertula</name>
    <name type="common">Bugula neritina bacterial symbiont</name>
    <dbReference type="NCBI Taxonomy" id="62101"/>
    <lineage>
        <taxon>Bacteria</taxon>
        <taxon>Pseudomonadati</taxon>
        <taxon>Pseudomonadota</taxon>
        <taxon>Gammaproteobacteria</taxon>
        <taxon>Cellvibrionales</taxon>
        <taxon>Cellvibrionaceae</taxon>
        <taxon>Candidatus Endobugula</taxon>
    </lineage>
</organism>
<comment type="subcellular location">
    <subcellularLocation>
        <location evidence="1">Cell membrane</location>
        <topology evidence="1">Peripheral membrane protein</topology>
        <orientation evidence="1">Cytoplasmic side</orientation>
    </subcellularLocation>
</comment>
<evidence type="ECO:0000256" key="4">
    <source>
        <dbReference type="ARBA" id="ARBA00022448"/>
    </source>
</evidence>
<dbReference type="GO" id="GO:0006614">
    <property type="term" value="P:SRP-dependent cotranslational protein targeting to membrane"/>
    <property type="evidence" value="ECO:0007669"/>
    <property type="project" value="InterPro"/>
</dbReference>
<evidence type="ECO:0000259" key="15">
    <source>
        <dbReference type="SMART" id="SM00962"/>
    </source>
</evidence>
<keyword evidence="6" id="KW-0547">Nucleotide-binding</keyword>
<evidence type="ECO:0000256" key="5">
    <source>
        <dbReference type="ARBA" id="ARBA00022475"/>
    </source>
</evidence>
<proteinExistence type="inferred from homology"/>
<evidence type="ECO:0000256" key="2">
    <source>
        <dbReference type="ARBA" id="ARBA00008531"/>
    </source>
</evidence>
<dbReference type="STRING" id="62101.AB835_07320"/>
<evidence type="ECO:0000256" key="12">
    <source>
        <dbReference type="ARBA" id="ARBA00025337"/>
    </source>
</evidence>
<reference evidence="16 17" key="1">
    <citation type="journal article" date="2016" name="Appl. Environ. Microbiol.">
        <title>Lack of Overt Genome Reduction in the Bryostatin-Producing Bryozoan Symbiont "Candidatus Endobugula sertula".</title>
        <authorList>
            <person name="Miller I.J."/>
            <person name="Vanee N."/>
            <person name="Fong S.S."/>
            <person name="Lim-Fong G.E."/>
            <person name="Kwan J.C."/>
        </authorList>
    </citation>
    <scope>NUCLEOTIDE SEQUENCE [LARGE SCALE GENOMIC DNA]</scope>
    <source>
        <strain evidence="16">AB1-4</strain>
    </source>
</reference>
<dbReference type="FunFam" id="3.40.50.300:FF:000695">
    <property type="entry name" value="Flagellar biosynthesis regulator FlhF"/>
    <property type="match status" value="1"/>
</dbReference>
<comment type="function">
    <text evidence="12">Necessary for flagellar biosynthesis. May be involved in translocation of the flagellum.</text>
</comment>
<dbReference type="GO" id="GO:0005525">
    <property type="term" value="F:GTP binding"/>
    <property type="evidence" value="ECO:0007669"/>
    <property type="project" value="UniProtKB-KW"/>
</dbReference>
<evidence type="ECO:0000256" key="7">
    <source>
        <dbReference type="ARBA" id="ARBA00022795"/>
    </source>
</evidence>
<feature type="domain" description="SRP54-type proteins GTP-binding" evidence="15">
    <location>
        <begin position="20"/>
        <end position="211"/>
    </location>
</feature>
<dbReference type="InterPro" id="IPR003593">
    <property type="entry name" value="AAA+_ATPase"/>
</dbReference>
<keyword evidence="7" id="KW-1005">Bacterial flagellum biogenesis</keyword>
<dbReference type="SMART" id="SM00962">
    <property type="entry name" value="SRP54"/>
    <property type="match status" value="1"/>
</dbReference>
<dbReference type="GO" id="GO:0044781">
    <property type="term" value="P:bacterial-type flagellum organization"/>
    <property type="evidence" value="ECO:0007669"/>
    <property type="project" value="UniProtKB-KW"/>
</dbReference>
<keyword evidence="10" id="KW-0472">Membrane</keyword>
<dbReference type="GO" id="GO:0003924">
    <property type="term" value="F:GTPase activity"/>
    <property type="evidence" value="ECO:0007669"/>
    <property type="project" value="InterPro"/>
</dbReference>
<dbReference type="EMBL" id="MDLC01000022">
    <property type="protein sequence ID" value="ODS23702.1"/>
    <property type="molecule type" value="Genomic_DNA"/>
</dbReference>
<evidence type="ECO:0000256" key="8">
    <source>
        <dbReference type="ARBA" id="ARBA00022927"/>
    </source>
</evidence>
<dbReference type="Proteomes" id="UP000242502">
    <property type="component" value="Unassembled WGS sequence"/>
</dbReference>
<keyword evidence="4" id="KW-0813">Transport</keyword>
<dbReference type="PANTHER" id="PTHR43134">
    <property type="entry name" value="SIGNAL RECOGNITION PARTICLE RECEPTOR SUBUNIT ALPHA"/>
    <property type="match status" value="1"/>
</dbReference>
<gene>
    <name evidence="16" type="ORF">AB835_07320</name>
</gene>
<keyword evidence="11" id="KW-1006">Bacterial flagellum protein export</keyword>
<dbReference type="SUPFAM" id="SSF52540">
    <property type="entry name" value="P-loop containing nucleoside triphosphate hydrolases"/>
    <property type="match status" value="1"/>
</dbReference>
<keyword evidence="5" id="KW-1003">Cell membrane</keyword>
<dbReference type="PANTHER" id="PTHR43134:SF3">
    <property type="entry name" value="FLAGELLAR BIOSYNTHESIS PROTEIN FLHF"/>
    <property type="match status" value="1"/>
</dbReference>
<keyword evidence="8" id="KW-0653">Protein transport</keyword>
<keyword evidence="9" id="KW-0342">GTP-binding</keyword>
<dbReference type="GO" id="GO:0015031">
    <property type="term" value="P:protein transport"/>
    <property type="evidence" value="ECO:0007669"/>
    <property type="project" value="UniProtKB-KW"/>
</dbReference>
<dbReference type="SMART" id="SM00382">
    <property type="entry name" value="AAA"/>
    <property type="match status" value="1"/>
</dbReference>
<accession>A0A1D2QQ58</accession>
<dbReference type="GO" id="GO:0005886">
    <property type="term" value="C:plasma membrane"/>
    <property type="evidence" value="ECO:0007669"/>
    <property type="project" value="UniProtKB-SubCell"/>
</dbReference>
<evidence type="ECO:0000256" key="13">
    <source>
        <dbReference type="ARBA" id="ARBA00030866"/>
    </source>
</evidence>
<dbReference type="Gene3D" id="3.40.50.300">
    <property type="entry name" value="P-loop containing nucleotide triphosphate hydrolases"/>
    <property type="match status" value="1"/>
</dbReference>
<dbReference type="CDD" id="cd17873">
    <property type="entry name" value="FlhF"/>
    <property type="match status" value="1"/>
</dbReference>
<sequence>MLAELARHIPYDISDKIAKGGVYAFLGTTGVGKTTTIAKLAARHVIHHGAEKLVLLTTDNYRIASHNQLKSLAMILNVQIKVVEDLKQLPLLVKSLSDYDLILIDTPGMGYTDPLLKSHLHIFKQCPQVNNLLVLSATTQYQMLKASLHSYYIAGLNGCVLTKLDECAHLGDALSMMSEHSVPLAYVTDGQSIPDDIAVLKPSQLISRAVNMLKQYKNGQLQVQKSV</sequence>
<protein>
    <recommendedName>
        <fullName evidence="3">Flagellar biosynthesis protein FlhF</fullName>
    </recommendedName>
    <alternativeName>
        <fullName evidence="13">Flagella-associated GTP-binding protein</fullName>
    </alternativeName>
</protein>
<evidence type="ECO:0000256" key="11">
    <source>
        <dbReference type="ARBA" id="ARBA00023225"/>
    </source>
</evidence>
<comment type="caution">
    <text evidence="16">The sequence shown here is derived from an EMBL/GenBank/DDBJ whole genome shotgun (WGS) entry which is preliminary data.</text>
</comment>